<feature type="transmembrane region" description="Helical" evidence="1">
    <location>
        <begin position="12"/>
        <end position="38"/>
    </location>
</feature>
<reference evidence="2 3" key="1">
    <citation type="submission" date="2016-10" db="EMBL/GenBank/DDBJ databases">
        <authorList>
            <person name="de Groot N.N."/>
        </authorList>
    </citation>
    <scope>NUCLEOTIDE SEQUENCE [LARGE SCALE GENOMIC DNA]</scope>
    <source>
        <strain evidence="2 3">DSM 5885</strain>
    </source>
</reference>
<dbReference type="AlphaFoldDB" id="A0A1G7ZNH5"/>
<organism evidence="2 3">
    <name type="scientific">Propionivibrio dicarboxylicus</name>
    <dbReference type="NCBI Taxonomy" id="83767"/>
    <lineage>
        <taxon>Bacteria</taxon>
        <taxon>Pseudomonadati</taxon>
        <taxon>Pseudomonadota</taxon>
        <taxon>Betaproteobacteria</taxon>
        <taxon>Rhodocyclales</taxon>
        <taxon>Rhodocyclaceae</taxon>
        <taxon>Propionivibrio</taxon>
    </lineage>
</organism>
<dbReference type="STRING" id="83767.SAMN05660652_01225"/>
<keyword evidence="1" id="KW-1133">Transmembrane helix</keyword>
<dbReference type="EMBL" id="FNCY01000003">
    <property type="protein sequence ID" value="SDH10116.1"/>
    <property type="molecule type" value="Genomic_DNA"/>
</dbReference>
<sequence>MRRRFRFAQQGVSLVELMVGVTIGLITALLMAQFALFYDAQKKGNSGSAEAQSSGAIAMYSLETDIRLGGYGLAALDAFYCTLQSSRSFNGRRYMPVMIIPDGTAAGAATNPLGIPPGDAGSDIIAVMYGNTIATPEGVPISGVSGTTTYSFGKNVTGFNLGDFVLVAQAGQNCTVGQITAVANPSITVDQASTGATYAANTTNVFNLGAGGMVMRVYAIRSGNLTVCDFWTTNCADASRVSDTTVWVPIASNIVGLRAQYGWDTTATPDMHVDAYCRSHLTVAAPTCPSPDAGATVPSIACDWTRIATLRVALVSRSAEIARDGANVSPATITLWPSVVANVSGVPLTAGPVFTVPSQRYRYKVFETIVPVRNVVWLGGQSGC</sequence>
<dbReference type="RefSeq" id="WP_176785767.1">
    <property type="nucleotide sequence ID" value="NZ_FNCY01000003.1"/>
</dbReference>
<dbReference type="Proteomes" id="UP000198607">
    <property type="component" value="Unassembled WGS sequence"/>
</dbReference>
<dbReference type="InterPro" id="IPR032092">
    <property type="entry name" value="PilW"/>
</dbReference>
<keyword evidence="1" id="KW-0472">Membrane</keyword>
<name>A0A1G7ZNH5_9RHOO</name>
<gene>
    <name evidence="2" type="ORF">SAMN05660652_01225</name>
</gene>
<dbReference type="InterPro" id="IPR012902">
    <property type="entry name" value="N_methyl_site"/>
</dbReference>
<accession>A0A1G7ZNH5</accession>
<keyword evidence="3" id="KW-1185">Reference proteome</keyword>
<dbReference type="Pfam" id="PF16074">
    <property type="entry name" value="PilW"/>
    <property type="match status" value="1"/>
</dbReference>
<dbReference type="PROSITE" id="PS00409">
    <property type="entry name" value="PROKAR_NTER_METHYL"/>
    <property type="match status" value="1"/>
</dbReference>
<dbReference type="GO" id="GO:0043683">
    <property type="term" value="P:type IV pilus assembly"/>
    <property type="evidence" value="ECO:0007669"/>
    <property type="project" value="InterPro"/>
</dbReference>
<keyword evidence="1" id="KW-0812">Transmembrane</keyword>
<evidence type="ECO:0000256" key="1">
    <source>
        <dbReference type="SAM" id="Phobius"/>
    </source>
</evidence>
<evidence type="ECO:0000313" key="3">
    <source>
        <dbReference type="Proteomes" id="UP000198607"/>
    </source>
</evidence>
<proteinExistence type="predicted"/>
<protein>
    <submittedName>
        <fullName evidence="2">Type IV pilus assembly protein PilW</fullName>
    </submittedName>
</protein>
<evidence type="ECO:0000313" key="2">
    <source>
        <dbReference type="EMBL" id="SDH10116.1"/>
    </source>
</evidence>